<feature type="region of interest" description="Disordered" evidence="2">
    <location>
        <begin position="328"/>
        <end position="349"/>
    </location>
</feature>
<evidence type="ECO:0000256" key="1">
    <source>
        <dbReference type="ARBA" id="ARBA00010319"/>
    </source>
</evidence>
<name>A0A0X3P2M2_SCHSO</name>
<feature type="domain" description="FAM91 N-terminal" evidence="3">
    <location>
        <begin position="7"/>
        <end position="321"/>
    </location>
</feature>
<accession>A0A0X3P2M2</accession>
<comment type="similarity">
    <text evidence="1">Belongs to the FAM91 family.</text>
</comment>
<feature type="domain" description="FAM91 C-terminal" evidence="4">
    <location>
        <begin position="360"/>
        <end position="811"/>
    </location>
</feature>
<sequence length="824" mass="92329">MLLDDYIKKDLLWSELPTEVQIFLNNDEEEYDARILVYFLQNQLEYGGKLITKVIRSEKSYYQQLIHYSSQFLMLFPYHLQRKIVGGLKITPFGYYRSIVYRTMLAESSYDRIPNFTAAACYQVLGIGRNEYIDLLNTYKGLICSPQSDLKEPPSVILNNLLPKVPLDCKTLEPWFIVRVGSVSLNDVESSRPEEKALLDKIIDNDVALNAEARELYSCPGLRVSDVPIELLQQLYRRGLIYFDVPIFDDDCISVPTLDGFIMNRITGDSCETMLYKIFVSLDPRSCVRDLAVDLGVQTEFVRNAASIFCRLGFAQKSESKGAVHVSFDNPSSEDPCGNIRDSQGSLESPAHGHTDVHLKKIAFIFDSTITAYLMLGNLSADLKKHSVTMFEVGKLTGHSLEAFYKKLSAVSQLREQDVGIYYEHARCLSETMCSIARSYSVSEDTTSLNLDSFDLLRCGSLESLEPVTRSRILTKNYDLLVCMAPLSYEEAQVFDESWPLVIGPPTSEASSPWFRFFVCCAASKAGTQLSTQTRRNFGTESCTMPGMLLCRGSRLDCLPAPLSCFSHFLVTSWDHDPVFMDIYTLFNAVNDLILTSPVFIQAYDDEEDGDPLLQRFLPLPLSQKFLEESGKNLRWLRNLSEKVDLTSLVGFLSLLVPDSTEKTEDSTLDSASAARQAPAYQANTSQFFENTLVNPRAVISESEFAQILASGRPICLLTMHMGIPLFNLALNKAVFAGITTLSSTGEEHNGLLSSGMRGSLSKANKMLRSQLRTFIREVGGMYVKSNSSYDATGTAERKNIASTWPLPTKSYCCTDDGLSIWNE</sequence>
<dbReference type="InterPro" id="IPR028091">
    <property type="entry name" value="FAM91_N_dom"/>
</dbReference>
<evidence type="ECO:0000256" key="2">
    <source>
        <dbReference type="SAM" id="MobiDB-lite"/>
    </source>
</evidence>
<proteinExistence type="inferred from homology"/>
<gene>
    <name evidence="5" type="primary">F91A1</name>
    <name evidence="5" type="ORF">TR84723</name>
</gene>
<evidence type="ECO:0000259" key="3">
    <source>
        <dbReference type="Pfam" id="PF14647"/>
    </source>
</evidence>
<dbReference type="InterPro" id="IPR039199">
    <property type="entry name" value="FAM91"/>
</dbReference>
<evidence type="ECO:0000313" key="5">
    <source>
        <dbReference type="EMBL" id="JAP46125.1"/>
    </source>
</evidence>
<dbReference type="AlphaFoldDB" id="A0A0X3P2M2"/>
<dbReference type="PANTHER" id="PTHR28441:SF2">
    <property type="entry name" value="PROTEIN FAM91A1"/>
    <property type="match status" value="1"/>
</dbReference>
<reference evidence="5" key="1">
    <citation type="submission" date="2016-01" db="EMBL/GenBank/DDBJ databases">
        <title>Reference transcriptome for the parasite Schistocephalus solidus: insights into the molecular evolution of parasitism.</title>
        <authorList>
            <person name="Hebert F.O."/>
            <person name="Grambauer S."/>
            <person name="Barber I."/>
            <person name="Landry C.R."/>
            <person name="Aubin-Horth N."/>
        </authorList>
    </citation>
    <scope>NUCLEOTIDE SEQUENCE</scope>
</reference>
<dbReference type="PANTHER" id="PTHR28441">
    <property type="entry name" value="PROTEIN FAM91A1"/>
    <property type="match status" value="1"/>
</dbReference>
<evidence type="ECO:0000259" key="4">
    <source>
        <dbReference type="Pfam" id="PF14648"/>
    </source>
</evidence>
<protein>
    <submittedName>
        <fullName evidence="5">Protein FAM91A1</fullName>
    </submittedName>
</protein>
<organism evidence="5">
    <name type="scientific">Schistocephalus solidus</name>
    <name type="common">Tapeworm</name>
    <dbReference type="NCBI Taxonomy" id="70667"/>
    <lineage>
        <taxon>Eukaryota</taxon>
        <taxon>Metazoa</taxon>
        <taxon>Spiralia</taxon>
        <taxon>Lophotrochozoa</taxon>
        <taxon>Platyhelminthes</taxon>
        <taxon>Cestoda</taxon>
        <taxon>Eucestoda</taxon>
        <taxon>Diphyllobothriidea</taxon>
        <taxon>Diphyllobothriidae</taxon>
        <taxon>Schistocephalus</taxon>
    </lineage>
</organism>
<dbReference type="Pfam" id="PF14648">
    <property type="entry name" value="FAM91_C"/>
    <property type="match status" value="1"/>
</dbReference>
<dbReference type="InterPro" id="IPR028097">
    <property type="entry name" value="FAM91_C_dom"/>
</dbReference>
<dbReference type="EMBL" id="GEEE01017100">
    <property type="protein sequence ID" value="JAP46125.1"/>
    <property type="molecule type" value="Transcribed_RNA"/>
</dbReference>
<dbReference type="Pfam" id="PF14647">
    <property type="entry name" value="FAM91_N"/>
    <property type="match status" value="1"/>
</dbReference>